<protein>
    <submittedName>
        <fullName evidence="2">Thyrotropin-releasing hormone receptor</fullName>
    </submittedName>
</protein>
<dbReference type="InterPro" id="IPR002120">
    <property type="entry name" value="TRH_rcpt_1"/>
</dbReference>
<proteinExistence type="predicted"/>
<evidence type="ECO:0000256" key="1">
    <source>
        <dbReference type="SAM" id="Phobius"/>
    </source>
</evidence>
<dbReference type="Proteomes" id="UP001054945">
    <property type="component" value="Unassembled WGS sequence"/>
</dbReference>
<gene>
    <name evidence="2" type="primary">Trhr</name>
    <name evidence="2" type="ORF">CEXT_544711</name>
</gene>
<dbReference type="AlphaFoldDB" id="A0AAV4XSN2"/>
<keyword evidence="1" id="KW-1133">Transmembrane helix</keyword>
<dbReference type="Gene3D" id="1.20.1070.10">
    <property type="entry name" value="Rhodopsin 7-helix transmembrane proteins"/>
    <property type="match status" value="1"/>
</dbReference>
<dbReference type="PANTHER" id="PTHR46061:SF3">
    <property type="entry name" value="THYROTROPIN-RELEASING HORMONE RECEPTOR"/>
    <property type="match status" value="1"/>
</dbReference>
<keyword evidence="2" id="KW-0675">Receptor</keyword>
<evidence type="ECO:0000313" key="2">
    <source>
        <dbReference type="EMBL" id="GIY97719.1"/>
    </source>
</evidence>
<dbReference type="PANTHER" id="PTHR46061">
    <property type="entry name" value="THYROTROPIN-RELEASING HORMONE RECEPTOR"/>
    <property type="match status" value="1"/>
</dbReference>
<keyword evidence="3" id="KW-1185">Reference proteome</keyword>
<reference evidence="2 3" key="1">
    <citation type="submission" date="2021-06" db="EMBL/GenBank/DDBJ databases">
        <title>Caerostris extrusa draft genome.</title>
        <authorList>
            <person name="Kono N."/>
            <person name="Arakawa K."/>
        </authorList>
    </citation>
    <scope>NUCLEOTIDE SEQUENCE [LARGE SCALE GENOMIC DNA]</scope>
</reference>
<dbReference type="EMBL" id="BPLR01000824">
    <property type="protein sequence ID" value="GIY97719.1"/>
    <property type="molecule type" value="Genomic_DNA"/>
</dbReference>
<name>A0AAV4XSN2_CAEEX</name>
<dbReference type="GO" id="GO:0016020">
    <property type="term" value="C:membrane"/>
    <property type="evidence" value="ECO:0007669"/>
    <property type="project" value="InterPro"/>
</dbReference>
<keyword evidence="1" id="KW-0812">Transmembrane</keyword>
<evidence type="ECO:0000313" key="3">
    <source>
        <dbReference type="Proteomes" id="UP001054945"/>
    </source>
</evidence>
<keyword evidence="1" id="KW-0472">Membrane</keyword>
<comment type="caution">
    <text evidence="2">The sequence shown here is derived from an EMBL/GenBank/DDBJ whole genome shotgun (WGS) entry which is preliminary data.</text>
</comment>
<feature type="transmembrane region" description="Helical" evidence="1">
    <location>
        <begin position="41"/>
        <end position="64"/>
    </location>
</feature>
<dbReference type="GO" id="GO:0004997">
    <property type="term" value="F:thyrotropin-releasing hormone receptor activity"/>
    <property type="evidence" value="ECO:0007669"/>
    <property type="project" value="InterPro"/>
</dbReference>
<organism evidence="2 3">
    <name type="scientific">Caerostris extrusa</name>
    <name type="common">Bark spider</name>
    <name type="synonym">Caerostris bankana</name>
    <dbReference type="NCBI Taxonomy" id="172846"/>
    <lineage>
        <taxon>Eukaryota</taxon>
        <taxon>Metazoa</taxon>
        <taxon>Ecdysozoa</taxon>
        <taxon>Arthropoda</taxon>
        <taxon>Chelicerata</taxon>
        <taxon>Arachnida</taxon>
        <taxon>Araneae</taxon>
        <taxon>Araneomorphae</taxon>
        <taxon>Entelegynae</taxon>
        <taxon>Araneoidea</taxon>
        <taxon>Araneidae</taxon>
        <taxon>Caerostris</taxon>
    </lineage>
</organism>
<dbReference type="SUPFAM" id="SSF81321">
    <property type="entry name" value="Family A G protein-coupled receptor-like"/>
    <property type="match status" value="1"/>
</dbReference>
<accession>A0AAV4XSN2</accession>
<sequence length="125" mass="14466">MAYFAGCENAGCCGGCVRDSVAPYRVLVVYNSFAIHRYMELWFLMFCKTMIFINSAINPILYNVMSIKFRRAFKIMLSCGKTKKKIQRTLHQRRRIPCETSTSNRNIPNNIVHSRTDADFVMLLP</sequence>